<evidence type="ECO:0000313" key="5">
    <source>
        <dbReference type="EMBL" id="SUG48192.1"/>
    </source>
</evidence>
<organism evidence="5 6">
    <name type="scientific">Salmonella enterica subsp. arizonae</name>
    <dbReference type="NCBI Taxonomy" id="59203"/>
    <lineage>
        <taxon>Bacteria</taxon>
        <taxon>Pseudomonadati</taxon>
        <taxon>Pseudomonadota</taxon>
        <taxon>Gammaproteobacteria</taxon>
        <taxon>Enterobacterales</taxon>
        <taxon>Enterobacteriaceae</taxon>
        <taxon>Salmonella</taxon>
    </lineage>
</organism>
<dbReference type="PANTHER" id="PTHR24029">
    <property type="entry name" value="UVRABC SYSTEM PROTEIN B"/>
    <property type="match status" value="1"/>
</dbReference>
<reference evidence="5 6" key="1">
    <citation type="submission" date="2018-06" db="EMBL/GenBank/DDBJ databases">
        <authorList>
            <consortium name="Pathogen Informatics"/>
            <person name="Doyle S."/>
        </authorList>
    </citation>
    <scope>NUCLEOTIDE SEQUENCE [LARGE SCALE GENOMIC DNA]</scope>
    <source>
        <strain evidence="5 6">NCTC8297</strain>
    </source>
</reference>
<dbReference type="SUPFAM" id="SSF52540">
    <property type="entry name" value="P-loop containing nucleoside triphosphate hydrolases"/>
    <property type="match status" value="2"/>
</dbReference>
<feature type="domain" description="Transcription-repair-coupling factor D3" evidence="4">
    <location>
        <begin position="359"/>
        <end position="431"/>
    </location>
</feature>
<gene>
    <name evidence="5" type="primary">mfd_1</name>
    <name evidence="5" type="ORF">NCTC8297_03487</name>
</gene>
<dbReference type="InterPro" id="IPR027417">
    <property type="entry name" value="P-loop_NTPase"/>
</dbReference>
<dbReference type="Gene3D" id="3.40.50.11180">
    <property type="match status" value="1"/>
</dbReference>
<proteinExistence type="predicted"/>
<keyword evidence="1" id="KW-0547">Nucleotide-binding</keyword>
<evidence type="ECO:0000256" key="2">
    <source>
        <dbReference type="ARBA" id="ARBA00022840"/>
    </source>
</evidence>
<dbReference type="InterPro" id="IPR004807">
    <property type="entry name" value="UvrB"/>
</dbReference>
<evidence type="ECO:0000259" key="3">
    <source>
        <dbReference type="Pfam" id="PF17757"/>
    </source>
</evidence>
<dbReference type="GO" id="GO:0003677">
    <property type="term" value="F:DNA binding"/>
    <property type="evidence" value="ECO:0007669"/>
    <property type="project" value="InterPro"/>
</dbReference>
<dbReference type="Proteomes" id="UP000254741">
    <property type="component" value="Unassembled WGS sequence"/>
</dbReference>
<dbReference type="AlphaFoldDB" id="A0A379TC55"/>
<dbReference type="Gene3D" id="3.40.50.11140">
    <property type="match status" value="1"/>
</dbReference>
<accession>A0A379TC55</accession>
<dbReference type="GO" id="GO:0006289">
    <property type="term" value="P:nucleotide-excision repair"/>
    <property type="evidence" value="ECO:0007669"/>
    <property type="project" value="InterPro"/>
</dbReference>
<evidence type="ECO:0000313" key="6">
    <source>
        <dbReference type="Proteomes" id="UP000254741"/>
    </source>
</evidence>
<dbReference type="GO" id="GO:0016887">
    <property type="term" value="F:ATP hydrolysis activity"/>
    <property type="evidence" value="ECO:0007669"/>
    <property type="project" value="InterPro"/>
</dbReference>
<dbReference type="Pfam" id="PF21132">
    <property type="entry name" value="MFD_D3"/>
    <property type="match status" value="1"/>
</dbReference>
<keyword evidence="5" id="KW-0378">Hydrolase</keyword>
<dbReference type="Gene3D" id="3.30.2060.10">
    <property type="entry name" value="Penicillin-binding protein 1b domain"/>
    <property type="match status" value="1"/>
</dbReference>
<dbReference type="InterPro" id="IPR048635">
    <property type="entry name" value="MFD_D3"/>
</dbReference>
<dbReference type="FunFam" id="3.30.2060.10:FF:000002">
    <property type="entry name" value="Transcription-repair-coupling factor"/>
    <property type="match status" value="1"/>
</dbReference>
<keyword evidence="2" id="KW-0067">ATP-binding</keyword>
<dbReference type="GO" id="GO:0005524">
    <property type="term" value="F:ATP binding"/>
    <property type="evidence" value="ECO:0007669"/>
    <property type="project" value="UniProtKB-KW"/>
</dbReference>
<dbReference type="EC" id="3.6.4.-" evidence="5"/>
<sequence length="478" mass="54249">MGELTGAACATLVAEIAERHAGPVVLIAPDMQNALRLHDEIRQFTDQMVMNLADWETLPYDSFSPHQEIISSRLSTLYQLPSMQRGVLIVPVNTLMQRVCPHSYLHGHALVMKKGQRLSRDALRAQLDSAGYRHVDQVMEHGEYATRGALLDLFPMGSEQPYRLDFFDDEIDSLRLFDADTQRTLEEVEAINLLPAHEFPTDKAAIELFRSQWRDTFEVKRDAEHIYQQVSKGTLPAGIEYWQPLFFSEPLPPLFSYFPANTLVVNTGSLETSAERFQADTLARFENRGVDPMRPLLPPEALWLRVDELFSELKRWPRLQLKTDHLPEKAANTNLGFQKLPDLAIQAQQKAPLDALRKFLESFSGPVIFSVESEGRREALGELLARIKIAPKRILRLDDARDAGRYLMIGAAEHGFIDTQRNLALICESDLLGERVARRRQDSRRTINPDTLIRNLAGAPRRPTCSGIWNTASDAMRE</sequence>
<dbReference type="PANTHER" id="PTHR24029:SF1">
    <property type="entry name" value="TRANSCRIPTION-REPAIR-COUPLING FACTOR"/>
    <property type="match status" value="1"/>
</dbReference>
<evidence type="ECO:0000256" key="1">
    <source>
        <dbReference type="ARBA" id="ARBA00022741"/>
    </source>
</evidence>
<name>A0A379TC55_SALER</name>
<feature type="domain" description="UvrB interaction" evidence="3">
    <location>
        <begin position="111"/>
        <end position="199"/>
    </location>
</feature>
<dbReference type="InterPro" id="IPR041471">
    <property type="entry name" value="UvrB_inter"/>
</dbReference>
<dbReference type="EMBL" id="UGXG01000002">
    <property type="protein sequence ID" value="SUG48192.1"/>
    <property type="molecule type" value="Genomic_DNA"/>
</dbReference>
<evidence type="ECO:0000259" key="4">
    <source>
        <dbReference type="Pfam" id="PF21132"/>
    </source>
</evidence>
<dbReference type="GO" id="GO:0009380">
    <property type="term" value="C:excinuclease repair complex"/>
    <property type="evidence" value="ECO:0007669"/>
    <property type="project" value="InterPro"/>
</dbReference>
<dbReference type="Pfam" id="PF17757">
    <property type="entry name" value="UvrB_inter"/>
    <property type="match status" value="1"/>
</dbReference>
<protein>
    <submittedName>
        <fullName evidence="5">Transcription-repair coupling factor (TrcF)</fullName>
        <ecNumber evidence="5">3.6.4.-</ecNumber>
    </submittedName>
</protein>